<evidence type="ECO:0000259" key="3">
    <source>
        <dbReference type="Pfam" id="PF01408"/>
    </source>
</evidence>
<dbReference type="PANTHER" id="PTHR43708:SF5">
    <property type="entry name" value="CONSERVED EXPRESSED OXIDOREDUCTASE (EUROFUNG)-RELATED"/>
    <property type="match status" value="1"/>
</dbReference>
<dbReference type="PANTHER" id="PTHR43708">
    <property type="entry name" value="CONSERVED EXPRESSED OXIDOREDUCTASE (EUROFUNG)"/>
    <property type="match status" value="1"/>
</dbReference>
<proteinExistence type="inferred from homology"/>
<evidence type="ECO:0000256" key="2">
    <source>
        <dbReference type="ARBA" id="ARBA00023002"/>
    </source>
</evidence>
<dbReference type="AlphaFoldDB" id="G7HWJ4"/>
<dbReference type="GO" id="GO:0000166">
    <property type="term" value="F:nucleotide binding"/>
    <property type="evidence" value="ECO:0007669"/>
    <property type="project" value="InterPro"/>
</dbReference>
<reference evidence="5 6" key="1">
    <citation type="journal article" date="2012" name="J. Bacteriol.">
        <title>Genome Sequence of Corynebacterium casei UCMA 3821, Isolated from a Smear-Ripened Cheese.</title>
        <authorList>
            <person name="Monnet C."/>
            <person name="Loux V."/>
            <person name="Bento P."/>
            <person name="Gibrat J.F."/>
            <person name="Straub C."/>
            <person name="Bonnarme P."/>
            <person name="Landaud S."/>
            <person name="Irlinger F."/>
        </authorList>
    </citation>
    <scope>NUCLEOTIDE SEQUENCE [LARGE SCALE GENOMIC DNA]</scope>
    <source>
        <strain evidence="5 6">UCMA 3821</strain>
    </source>
</reference>
<dbReference type="InterPro" id="IPR051317">
    <property type="entry name" value="Gfo/Idh/MocA_oxidoreduct"/>
</dbReference>
<dbReference type="Pfam" id="PF01408">
    <property type="entry name" value="GFO_IDH_MocA"/>
    <property type="match status" value="1"/>
</dbReference>
<dbReference type="InterPro" id="IPR055170">
    <property type="entry name" value="GFO_IDH_MocA-like_dom"/>
</dbReference>
<dbReference type="InterPro" id="IPR036291">
    <property type="entry name" value="NAD(P)-bd_dom_sf"/>
</dbReference>
<evidence type="ECO:0000313" key="6">
    <source>
        <dbReference type="Proteomes" id="UP000004840"/>
    </source>
</evidence>
<evidence type="ECO:0000259" key="4">
    <source>
        <dbReference type="Pfam" id="PF22725"/>
    </source>
</evidence>
<dbReference type="EMBL" id="CAFW01000033">
    <property type="protein sequence ID" value="CCE54559.1"/>
    <property type="molecule type" value="Genomic_DNA"/>
</dbReference>
<gene>
    <name evidence="5" type="ORF">CCAS_04905</name>
</gene>
<organism evidence="5 6">
    <name type="scientific">Corynebacterium casei UCMA 3821</name>
    <dbReference type="NCBI Taxonomy" id="1110505"/>
    <lineage>
        <taxon>Bacteria</taxon>
        <taxon>Bacillati</taxon>
        <taxon>Actinomycetota</taxon>
        <taxon>Actinomycetes</taxon>
        <taxon>Mycobacteriales</taxon>
        <taxon>Corynebacteriaceae</taxon>
        <taxon>Corynebacterium</taxon>
    </lineage>
</organism>
<dbReference type="Gene3D" id="3.40.50.720">
    <property type="entry name" value="NAD(P)-binding Rossmann-like Domain"/>
    <property type="match status" value="1"/>
</dbReference>
<dbReference type="RefSeq" id="WP_006822082.1">
    <property type="nucleotide sequence ID" value="NZ_CAFW01000033.1"/>
</dbReference>
<feature type="domain" description="GFO/IDH/MocA-like oxidoreductase" evidence="4">
    <location>
        <begin position="142"/>
        <end position="251"/>
    </location>
</feature>
<evidence type="ECO:0000256" key="1">
    <source>
        <dbReference type="ARBA" id="ARBA00010928"/>
    </source>
</evidence>
<accession>G7HWJ4</accession>
<dbReference type="Proteomes" id="UP000004840">
    <property type="component" value="Unassembled WGS sequence"/>
</dbReference>
<comment type="caution">
    <text evidence="5">The sequence shown here is derived from an EMBL/GenBank/DDBJ whole genome shotgun (WGS) entry which is preliminary data.</text>
</comment>
<dbReference type="InterPro" id="IPR000683">
    <property type="entry name" value="Gfo/Idh/MocA-like_OxRdtase_N"/>
</dbReference>
<dbReference type="Gene3D" id="3.30.360.10">
    <property type="entry name" value="Dihydrodipicolinate Reductase, domain 2"/>
    <property type="match status" value="1"/>
</dbReference>
<dbReference type="SUPFAM" id="SSF51735">
    <property type="entry name" value="NAD(P)-binding Rossmann-fold domains"/>
    <property type="match status" value="1"/>
</dbReference>
<sequence length="321" mass="35456">MTELIRIGLVGLGGQVQKNHLPALLVSKSCSISAVCDSDASLAQSLGAELGIPSFTDLQSMASSKLVDAVLISVPHSFHFELTRVALENNLHVLKEKPFAINTEEAVYLAGFAKTRGLVLMTCVQRRFTDSSISFKRNLTLVGDPYLMNARYSMDIQYLSEGWRGSDTLSGGGCLIDMGYHLIDQILWYFGVPRSISASFSNGARPFQNYEVEDSASLLVDWGNLHGTVQISRAMPPKMDYIEVFGTNGSLSLSKGVLILRDRSGNPVLETISAQLKIDPYLRQLDFFAYCIGYHVSPPSHIPQVSLIDRCYSQYLLQMEK</sequence>
<name>G7HWJ4_9CORY</name>
<feature type="domain" description="Gfo/Idh/MocA-like oxidoreductase N-terminal" evidence="3">
    <location>
        <begin position="5"/>
        <end position="121"/>
    </location>
</feature>
<protein>
    <submittedName>
        <fullName evidence="5">Oxidoreductase domain-containing protein</fullName>
    </submittedName>
</protein>
<dbReference type="GO" id="GO:0016491">
    <property type="term" value="F:oxidoreductase activity"/>
    <property type="evidence" value="ECO:0007669"/>
    <property type="project" value="UniProtKB-KW"/>
</dbReference>
<keyword evidence="2" id="KW-0560">Oxidoreductase</keyword>
<dbReference type="Pfam" id="PF22725">
    <property type="entry name" value="GFO_IDH_MocA_C3"/>
    <property type="match status" value="1"/>
</dbReference>
<evidence type="ECO:0000313" key="5">
    <source>
        <dbReference type="EMBL" id="CCE54559.1"/>
    </source>
</evidence>
<comment type="similarity">
    <text evidence="1">Belongs to the Gfo/Idh/MocA family.</text>
</comment>
<dbReference type="SUPFAM" id="SSF55347">
    <property type="entry name" value="Glyceraldehyde-3-phosphate dehydrogenase-like, C-terminal domain"/>
    <property type="match status" value="1"/>
</dbReference>